<dbReference type="PROSITE" id="PS50106">
    <property type="entry name" value="PDZ"/>
    <property type="match status" value="2"/>
</dbReference>
<dbReference type="InterPro" id="IPR001940">
    <property type="entry name" value="Peptidase_S1C"/>
</dbReference>
<dbReference type="GO" id="GO:0006508">
    <property type="term" value="P:proteolysis"/>
    <property type="evidence" value="ECO:0007669"/>
    <property type="project" value="UniProtKB-KW"/>
</dbReference>
<name>A0A4S2H7X4_9PROT</name>
<dbReference type="SMART" id="SM00228">
    <property type="entry name" value="PDZ"/>
    <property type="match status" value="2"/>
</dbReference>
<dbReference type="Pfam" id="PF13180">
    <property type="entry name" value="PDZ_2"/>
    <property type="match status" value="1"/>
</dbReference>
<dbReference type="GO" id="GO:0004252">
    <property type="term" value="F:serine-type endopeptidase activity"/>
    <property type="evidence" value="ECO:0007669"/>
    <property type="project" value="InterPro"/>
</dbReference>
<gene>
    <name evidence="11" type="ORF">E5162_14020</name>
</gene>
<dbReference type="Pfam" id="PF00595">
    <property type="entry name" value="PDZ"/>
    <property type="match status" value="1"/>
</dbReference>
<comment type="caution">
    <text evidence="11">The sequence shown here is derived from an EMBL/GenBank/DDBJ whole genome shotgun (WGS) entry which is preliminary data.</text>
</comment>
<feature type="signal peptide" evidence="9">
    <location>
        <begin position="1"/>
        <end position="21"/>
    </location>
</feature>
<dbReference type="InterPro" id="IPR001478">
    <property type="entry name" value="PDZ"/>
</dbReference>
<dbReference type="PANTHER" id="PTHR22939:SF129">
    <property type="entry name" value="SERINE PROTEASE HTRA2, MITOCHONDRIAL"/>
    <property type="match status" value="1"/>
</dbReference>
<evidence type="ECO:0000313" key="12">
    <source>
        <dbReference type="Proteomes" id="UP000305451"/>
    </source>
</evidence>
<dbReference type="NCBIfam" id="TIGR02037">
    <property type="entry name" value="degP_htrA_DO"/>
    <property type="match status" value="1"/>
</dbReference>
<organism evidence="11 12">
    <name type="scientific">Marinicauda pacifica</name>
    <dbReference type="NCBI Taxonomy" id="1133559"/>
    <lineage>
        <taxon>Bacteria</taxon>
        <taxon>Pseudomonadati</taxon>
        <taxon>Pseudomonadota</taxon>
        <taxon>Alphaproteobacteria</taxon>
        <taxon>Maricaulales</taxon>
        <taxon>Maricaulaceae</taxon>
        <taxon>Marinicauda</taxon>
    </lineage>
</organism>
<keyword evidence="2" id="KW-0645">Protease</keyword>
<dbReference type="InterPro" id="IPR011782">
    <property type="entry name" value="Pept_S1C_Do"/>
</dbReference>
<evidence type="ECO:0000256" key="7">
    <source>
        <dbReference type="PIRSR" id="PIRSR611782-1"/>
    </source>
</evidence>
<reference evidence="11 12" key="1">
    <citation type="journal article" date="2013" name="Int. J. Syst. Evol. Microbiol.">
        <title>Marinicauda pacifica gen. nov., sp. nov., a prosthecate alphaproteobacterium of the family Hyphomonadaceae isolated from deep seawater.</title>
        <authorList>
            <person name="Zhang X.Y."/>
            <person name="Li G.W."/>
            <person name="Wang C.S."/>
            <person name="Zhang Y.J."/>
            <person name="Xu X.W."/>
            <person name="Li H."/>
            <person name="Liu A."/>
            <person name="Liu C."/>
            <person name="Xie B.B."/>
            <person name="Qin Q.L."/>
            <person name="Xu Z."/>
            <person name="Chen X.L."/>
            <person name="Zhou B.C."/>
            <person name="Zhang Y.Z."/>
        </authorList>
    </citation>
    <scope>NUCLEOTIDE SEQUENCE [LARGE SCALE GENOMIC DNA]</scope>
    <source>
        <strain evidence="11 12">P-1 km-3</strain>
    </source>
</reference>
<keyword evidence="3 9" id="KW-0732">Signal</keyword>
<dbReference type="Gene3D" id="2.30.42.10">
    <property type="match status" value="2"/>
</dbReference>
<feature type="binding site" evidence="8">
    <location>
        <begin position="221"/>
        <end position="223"/>
    </location>
    <ligand>
        <name>substrate</name>
    </ligand>
</feature>
<feature type="domain" description="PDZ" evidence="10">
    <location>
        <begin position="392"/>
        <end position="472"/>
    </location>
</feature>
<keyword evidence="6" id="KW-0720">Serine protease</keyword>
<dbReference type="PANTHER" id="PTHR22939">
    <property type="entry name" value="SERINE PROTEASE FAMILY S1C HTRA-RELATED"/>
    <property type="match status" value="1"/>
</dbReference>
<feature type="binding site" evidence="8">
    <location>
        <position position="119"/>
    </location>
    <ligand>
        <name>substrate</name>
    </ligand>
</feature>
<keyword evidence="12" id="KW-1185">Reference proteome</keyword>
<evidence type="ECO:0000256" key="4">
    <source>
        <dbReference type="ARBA" id="ARBA00022737"/>
    </source>
</evidence>
<evidence type="ECO:0000256" key="3">
    <source>
        <dbReference type="ARBA" id="ARBA00022729"/>
    </source>
</evidence>
<dbReference type="Proteomes" id="UP000305451">
    <property type="component" value="Unassembled WGS sequence"/>
</dbReference>
<proteinExistence type="inferred from homology"/>
<accession>A0A4S2H7X4</accession>
<dbReference type="OrthoDB" id="9758917at2"/>
<feature type="active site" description="Charge relay system" evidence="7">
    <location>
        <position position="149"/>
    </location>
</feature>
<dbReference type="AlphaFoldDB" id="A0A4S2H7X4"/>
<comment type="similarity">
    <text evidence="1">Belongs to the peptidase S1C family.</text>
</comment>
<keyword evidence="4" id="KW-0677">Repeat</keyword>
<dbReference type="SUPFAM" id="SSF50156">
    <property type="entry name" value="PDZ domain-like"/>
    <property type="match status" value="2"/>
</dbReference>
<evidence type="ECO:0000256" key="5">
    <source>
        <dbReference type="ARBA" id="ARBA00022801"/>
    </source>
</evidence>
<evidence type="ECO:0000256" key="8">
    <source>
        <dbReference type="PIRSR" id="PIRSR611782-2"/>
    </source>
</evidence>
<evidence type="ECO:0000256" key="1">
    <source>
        <dbReference type="ARBA" id="ARBA00010541"/>
    </source>
</evidence>
<feature type="active site" description="Charge relay system" evidence="7">
    <location>
        <position position="119"/>
    </location>
</feature>
<feature type="chain" id="PRO_5038947282" evidence="9">
    <location>
        <begin position="22"/>
        <end position="486"/>
    </location>
</feature>
<dbReference type="Gene3D" id="2.40.10.120">
    <property type="match status" value="1"/>
</dbReference>
<dbReference type="SUPFAM" id="SSF50494">
    <property type="entry name" value="Trypsin-like serine proteases"/>
    <property type="match status" value="1"/>
</dbReference>
<evidence type="ECO:0000256" key="6">
    <source>
        <dbReference type="ARBA" id="ARBA00022825"/>
    </source>
</evidence>
<evidence type="ECO:0000313" key="11">
    <source>
        <dbReference type="EMBL" id="TGY91763.1"/>
    </source>
</evidence>
<sequence length="486" mass="50954">MPLRTLSTGLAAALLTTSALPAMSQAQQPRPPLAAAVPQGAPMSFADLIEQVSPAVVSIEASGTVSRGETPNLEDLPPQFREFFERFGGLPDQQEPQERRAQGSGFFISADGYLVTNYHVIRDADDITIVTKDGDRFPANVIGTDEATDLALLRVEDEDETFPFVTLDQDPDVRVGDWVVAVGNPFGLGGTATAGIVSAIGRPIGAVYTDFLQLDAPINRGNSGGPAFDLEGNVVGVNSAIFSPTGGNVGIGFAIPSDLASSVIAQLREGGTVSRGYLGVRPQTLTADLKDALGLDEDLEGVLVPEVIAGTPAAQGGLQNGDVIIEVNDNEVTSAIELTRRIGAFAPGETVRLTVLRDGDERTLRIELAERPGEDELNGTANDNEATDSFFGMSLEPADEETREGLDIEGGRGLSVVGVARGSEAAEKSIRPGDVILEAGGQDLMSVADLEAAIESARERGRSAVLVLVASQGGVRYAALQFEDEE</sequence>
<feature type="domain" description="PDZ" evidence="10">
    <location>
        <begin position="282"/>
        <end position="359"/>
    </location>
</feature>
<dbReference type="PRINTS" id="PR00834">
    <property type="entry name" value="PROTEASES2C"/>
</dbReference>
<protein>
    <submittedName>
        <fullName evidence="11">Do family serine endopeptidase</fullName>
    </submittedName>
</protein>
<evidence type="ECO:0000256" key="2">
    <source>
        <dbReference type="ARBA" id="ARBA00022670"/>
    </source>
</evidence>
<dbReference type="InterPro" id="IPR009003">
    <property type="entry name" value="Peptidase_S1_PA"/>
</dbReference>
<keyword evidence="5" id="KW-0378">Hydrolase</keyword>
<dbReference type="Pfam" id="PF13365">
    <property type="entry name" value="Trypsin_2"/>
    <property type="match status" value="1"/>
</dbReference>
<dbReference type="InterPro" id="IPR036034">
    <property type="entry name" value="PDZ_sf"/>
</dbReference>
<feature type="active site" description="Charge relay system" evidence="7">
    <location>
        <position position="223"/>
    </location>
</feature>
<evidence type="ECO:0000259" key="10">
    <source>
        <dbReference type="PROSITE" id="PS50106"/>
    </source>
</evidence>
<dbReference type="CDD" id="cd10839">
    <property type="entry name" value="cpPDZ1_DegP-like"/>
    <property type="match status" value="1"/>
</dbReference>
<feature type="binding site" evidence="8">
    <location>
        <position position="149"/>
    </location>
    <ligand>
        <name>substrate</name>
    </ligand>
</feature>
<evidence type="ECO:0000256" key="9">
    <source>
        <dbReference type="SAM" id="SignalP"/>
    </source>
</evidence>
<dbReference type="EMBL" id="SRXV01000005">
    <property type="protein sequence ID" value="TGY91763.1"/>
    <property type="molecule type" value="Genomic_DNA"/>
</dbReference>